<dbReference type="PANTHER" id="PTHR22754">
    <property type="entry name" value="DISCO-INTERACTING PROTEIN 2 DIP2 -RELATED"/>
    <property type="match status" value="1"/>
</dbReference>
<feature type="domain" description="AMP-dependent synthetase/ligase" evidence="2">
    <location>
        <begin position="14"/>
        <end position="401"/>
    </location>
</feature>
<evidence type="ECO:0000256" key="1">
    <source>
        <dbReference type="ARBA" id="ARBA00006432"/>
    </source>
</evidence>
<dbReference type="SUPFAM" id="SSF56801">
    <property type="entry name" value="Acetyl-CoA synthetase-like"/>
    <property type="match status" value="1"/>
</dbReference>
<dbReference type="Proteomes" id="UP000284002">
    <property type="component" value="Unassembled WGS sequence"/>
</dbReference>
<dbReference type="Gene3D" id="3.30.300.30">
    <property type="match status" value="1"/>
</dbReference>
<dbReference type="InterPro" id="IPR000873">
    <property type="entry name" value="AMP-dep_synth/lig_dom"/>
</dbReference>
<comment type="caution">
    <text evidence="4">The sequence shown here is derived from an EMBL/GenBank/DDBJ whole genome shotgun (WGS) entry which is preliminary data.</text>
</comment>
<protein>
    <submittedName>
        <fullName evidence="4">Uncharacterized protein</fullName>
    </submittedName>
</protein>
<accession>A0A423HP35</accession>
<gene>
    <name evidence="4" type="ORF">BK662_15725</name>
</gene>
<name>A0A423HP35_9PSED</name>
<dbReference type="PROSITE" id="PS00455">
    <property type="entry name" value="AMP_BINDING"/>
    <property type="match status" value="1"/>
</dbReference>
<dbReference type="Pfam" id="PF23024">
    <property type="entry name" value="AMP-dom_DIP2-like"/>
    <property type="match status" value="1"/>
</dbReference>
<dbReference type="RefSeq" id="WP_123358965.1">
    <property type="nucleotide sequence ID" value="NZ_MOBM01000020.1"/>
</dbReference>
<sequence>METINHRFNIALKQHQVRWTFADTNSTYSLSDIEQLVENCAQKFHDHGLRAQDSVGLVLNNGIEMVTCLLACWRLNLIAIPLRTKAGKYLNYADFLQGCNNSCQFKLVLCDRSVTEADIAQWRAHTGLDIHAQAGFSPERGADRPEVAPPGQEDLAIIQFSSGSTGFPKGVMVTHRMIINQLQHIVDSHRANTGGPIRHTACWTPMHHDMGLFTGVLLPIFAANDHCVATPDYFMRNPARWFRLLAQSQVDLSFITNSAMVASLRTVKRLHSGDPVDLSRLQLYLSAEKISPVVLRKIREQFAPFRLLPEHIHSAYGMAENSLGASCSGLGELKILTVTISPQGRVERAAEGADQVIELVSSGVANAHHRISIRDANDRPLDELELGEINLESDCLTPGYLNMPEATRAKLVDGRLRTGDLGFMHNNELYFYSRQDDLIVVGGRNVVPDDVEETVESLDFIRPSGSALVSIENENSGLMELHLVLEGDANCSQAELITMQEKLVQTVLDQHDIVLSRLYFCARGTIEKTSSGKKRRSVIRRRLINKQLDLLVKQA</sequence>
<evidence type="ECO:0000259" key="2">
    <source>
        <dbReference type="Pfam" id="PF00501"/>
    </source>
</evidence>
<dbReference type="Pfam" id="PF00501">
    <property type="entry name" value="AMP-binding"/>
    <property type="match status" value="1"/>
</dbReference>
<evidence type="ECO:0000313" key="5">
    <source>
        <dbReference type="Proteomes" id="UP000284002"/>
    </source>
</evidence>
<evidence type="ECO:0000259" key="3">
    <source>
        <dbReference type="Pfam" id="PF23024"/>
    </source>
</evidence>
<dbReference type="PANTHER" id="PTHR22754:SF32">
    <property type="entry name" value="DISCO-INTERACTING PROTEIN 2"/>
    <property type="match status" value="1"/>
</dbReference>
<dbReference type="InterPro" id="IPR025110">
    <property type="entry name" value="AMP-bd_C"/>
</dbReference>
<dbReference type="InterPro" id="IPR020845">
    <property type="entry name" value="AMP-binding_CS"/>
</dbReference>
<dbReference type="InterPro" id="IPR042099">
    <property type="entry name" value="ANL_N_sf"/>
</dbReference>
<dbReference type="AlphaFoldDB" id="A0A423HP35"/>
<comment type="similarity">
    <text evidence="1">Belongs to the ATP-dependent AMP-binding enzyme family.</text>
</comment>
<organism evidence="4 5">
    <name type="scientific">Pseudomonas frederiksbergensis</name>
    <dbReference type="NCBI Taxonomy" id="104087"/>
    <lineage>
        <taxon>Bacteria</taxon>
        <taxon>Pseudomonadati</taxon>
        <taxon>Pseudomonadota</taxon>
        <taxon>Gammaproteobacteria</taxon>
        <taxon>Pseudomonadales</taxon>
        <taxon>Pseudomonadaceae</taxon>
        <taxon>Pseudomonas</taxon>
    </lineage>
</organism>
<dbReference type="InterPro" id="IPR045851">
    <property type="entry name" value="AMP-bd_C_sf"/>
</dbReference>
<proteinExistence type="inferred from homology"/>
<feature type="domain" description="AMP-binding enzyme C-terminal" evidence="3">
    <location>
        <begin position="437"/>
        <end position="549"/>
    </location>
</feature>
<evidence type="ECO:0000313" key="4">
    <source>
        <dbReference type="EMBL" id="RON14943.1"/>
    </source>
</evidence>
<dbReference type="EMBL" id="MOBM01000020">
    <property type="protein sequence ID" value="RON14943.1"/>
    <property type="molecule type" value="Genomic_DNA"/>
</dbReference>
<dbReference type="Gene3D" id="3.40.50.12780">
    <property type="entry name" value="N-terminal domain of ligase-like"/>
    <property type="match status" value="1"/>
</dbReference>
<reference evidence="4 5" key="1">
    <citation type="submission" date="2016-10" db="EMBL/GenBank/DDBJ databases">
        <title>Comparative genome analysis of multiple Pseudomonas spp. focuses on biocontrol and plant growth promoting traits.</title>
        <authorList>
            <person name="Tao X.-Y."/>
            <person name="Taylor C.G."/>
        </authorList>
    </citation>
    <scope>NUCLEOTIDE SEQUENCE [LARGE SCALE GENOMIC DNA]</scope>
    <source>
        <strain evidence="4 5">36C6</strain>
    </source>
</reference>